<evidence type="ECO:0000256" key="1">
    <source>
        <dbReference type="ARBA" id="ARBA00001966"/>
    </source>
</evidence>
<dbReference type="GO" id="GO:0003824">
    <property type="term" value="F:catalytic activity"/>
    <property type="evidence" value="ECO:0007669"/>
    <property type="project" value="InterPro"/>
</dbReference>
<dbReference type="SFLD" id="SFLDG01123">
    <property type="entry name" value="methyltransferase_(Class_B)"/>
    <property type="match status" value="1"/>
</dbReference>
<evidence type="ECO:0000256" key="4">
    <source>
        <dbReference type="ARBA" id="ARBA00023004"/>
    </source>
</evidence>
<feature type="domain" description="Radical SAM core" evidence="7">
    <location>
        <begin position="225"/>
        <end position="453"/>
    </location>
</feature>
<reference evidence="8" key="1">
    <citation type="submission" date="2018-05" db="EMBL/GenBank/DDBJ databases">
        <authorList>
            <person name="Lanie J.A."/>
            <person name="Ng W.-L."/>
            <person name="Kazmierczak K.M."/>
            <person name="Andrzejewski T.M."/>
            <person name="Davidsen T.M."/>
            <person name="Wayne K.J."/>
            <person name="Tettelin H."/>
            <person name="Glass J.I."/>
            <person name="Rusch D."/>
            <person name="Podicherti R."/>
            <person name="Tsui H.-C.T."/>
            <person name="Winkler M.E."/>
        </authorList>
    </citation>
    <scope>NUCLEOTIDE SEQUENCE</scope>
</reference>
<dbReference type="GO" id="GO:0031419">
    <property type="term" value="F:cobalamin binding"/>
    <property type="evidence" value="ECO:0007669"/>
    <property type="project" value="InterPro"/>
</dbReference>
<dbReference type="SFLD" id="SFLDG01082">
    <property type="entry name" value="B12-binding_domain_containing"/>
    <property type="match status" value="1"/>
</dbReference>
<proteinExistence type="predicted"/>
<dbReference type="SMART" id="SM00729">
    <property type="entry name" value="Elp3"/>
    <property type="match status" value="1"/>
</dbReference>
<feature type="non-terminal residue" evidence="8">
    <location>
        <position position="1"/>
    </location>
</feature>
<protein>
    <submittedName>
        <fullName evidence="8">Uncharacterized protein</fullName>
    </submittedName>
</protein>
<dbReference type="SFLD" id="SFLDS00029">
    <property type="entry name" value="Radical_SAM"/>
    <property type="match status" value="1"/>
</dbReference>
<dbReference type="SUPFAM" id="SSF102114">
    <property type="entry name" value="Radical SAM enzymes"/>
    <property type="match status" value="1"/>
</dbReference>
<comment type="cofactor">
    <cofactor evidence="1">
        <name>[4Fe-4S] cluster</name>
        <dbReference type="ChEBI" id="CHEBI:49883"/>
    </cofactor>
</comment>
<evidence type="ECO:0000256" key="2">
    <source>
        <dbReference type="ARBA" id="ARBA00022691"/>
    </source>
</evidence>
<evidence type="ECO:0000256" key="3">
    <source>
        <dbReference type="ARBA" id="ARBA00022723"/>
    </source>
</evidence>
<dbReference type="EMBL" id="UINC01052500">
    <property type="protein sequence ID" value="SVB67901.1"/>
    <property type="molecule type" value="Genomic_DNA"/>
</dbReference>
<evidence type="ECO:0000259" key="6">
    <source>
        <dbReference type="PROSITE" id="PS51332"/>
    </source>
</evidence>
<keyword evidence="3" id="KW-0479">Metal-binding</keyword>
<dbReference type="InterPro" id="IPR051198">
    <property type="entry name" value="BchE-like"/>
</dbReference>
<dbReference type="InterPro" id="IPR006158">
    <property type="entry name" value="Cobalamin-bd"/>
</dbReference>
<dbReference type="Gene3D" id="3.40.50.280">
    <property type="entry name" value="Cobalamin-binding domain"/>
    <property type="match status" value="1"/>
</dbReference>
<dbReference type="PROSITE" id="PS51918">
    <property type="entry name" value="RADICAL_SAM"/>
    <property type="match status" value="1"/>
</dbReference>
<dbReference type="Pfam" id="PF02310">
    <property type="entry name" value="B12-binding"/>
    <property type="match status" value="1"/>
</dbReference>
<dbReference type="Gene3D" id="3.80.30.20">
    <property type="entry name" value="tm_1862 like domain"/>
    <property type="match status" value="1"/>
</dbReference>
<sequence>FSSNLKVTPIRVLFIYPNTFGMNMFPPAIALFSAVLKREGHSVKLFDATYYSVDYGIDSDGSKADNLNVVPYDVSERGIRMKTTSWVDDLQNEYDDFSPDLISMSTTEDMWNLGLSLLDSLRSRIKRDKTPVLVGGVFPTFAPDLVIAQDLVNMVCLGEGEEAMVDLCYRIGNGINYEEVTNLWVKTDDGRLVKNGVTKPVDINSLPMIDISLFEDERLYRPMAGDWYRMLPVETIRGCPYKCTYCNSPNQIEFYKDNSTASFFRKKDVKLVHAELKNFVDNHGMEYAYFWADTFLAMSNREFDEFCEMYQDIKLPFWMQTRPETLNEEKVKRLAEVGLHRISFGVEHGNEEFRKKYLARSFKNQDIIDKLKIPHRHGVQFSVNNITGFPYETRELAFDTIELNKNIQSDNQNLYAFVPFHGTPLRKICEELGYVKHEDITRCLTDKPMLDQPQYSAEEVEGLQRCFVLYVGMPKSRWNDIAKAEKNTPEGNRIFAELKEEYMSDYMNGS</sequence>
<dbReference type="AlphaFoldDB" id="A0A382G128"/>
<dbReference type="InterPro" id="IPR007197">
    <property type="entry name" value="rSAM"/>
</dbReference>
<evidence type="ECO:0000256" key="5">
    <source>
        <dbReference type="ARBA" id="ARBA00023014"/>
    </source>
</evidence>
<dbReference type="Pfam" id="PF04055">
    <property type="entry name" value="Radical_SAM"/>
    <property type="match status" value="1"/>
</dbReference>
<organism evidence="8">
    <name type="scientific">marine metagenome</name>
    <dbReference type="NCBI Taxonomy" id="408172"/>
    <lineage>
        <taxon>unclassified sequences</taxon>
        <taxon>metagenomes</taxon>
        <taxon>ecological metagenomes</taxon>
    </lineage>
</organism>
<dbReference type="PANTHER" id="PTHR43409">
    <property type="entry name" value="ANAEROBIC MAGNESIUM-PROTOPORPHYRIN IX MONOMETHYL ESTER CYCLASE-RELATED"/>
    <property type="match status" value="1"/>
</dbReference>
<dbReference type="InterPro" id="IPR058240">
    <property type="entry name" value="rSAM_sf"/>
</dbReference>
<dbReference type="PROSITE" id="PS51332">
    <property type="entry name" value="B12_BINDING"/>
    <property type="match status" value="1"/>
</dbReference>
<keyword evidence="5" id="KW-0411">Iron-sulfur</keyword>
<dbReference type="GO" id="GO:0051539">
    <property type="term" value="F:4 iron, 4 sulfur cluster binding"/>
    <property type="evidence" value="ECO:0007669"/>
    <property type="project" value="UniProtKB-KW"/>
</dbReference>
<evidence type="ECO:0000259" key="7">
    <source>
        <dbReference type="PROSITE" id="PS51918"/>
    </source>
</evidence>
<dbReference type="CDD" id="cd01335">
    <property type="entry name" value="Radical_SAM"/>
    <property type="match status" value="1"/>
</dbReference>
<accession>A0A382G128</accession>
<dbReference type="GO" id="GO:0046872">
    <property type="term" value="F:metal ion binding"/>
    <property type="evidence" value="ECO:0007669"/>
    <property type="project" value="UniProtKB-KW"/>
</dbReference>
<dbReference type="InterPro" id="IPR006638">
    <property type="entry name" value="Elp3/MiaA/NifB-like_rSAM"/>
</dbReference>
<feature type="domain" description="B12-binding" evidence="6">
    <location>
        <begin position="9"/>
        <end position="178"/>
    </location>
</feature>
<dbReference type="InterPro" id="IPR023404">
    <property type="entry name" value="rSAM_horseshoe"/>
</dbReference>
<feature type="non-terminal residue" evidence="8">
    <location>
        <position position="510"/>
    </location>
</feature>
<dbReference type="InterPro" id="IPR034466">
    <property type="entry name" value="Methyltransferase_Class_B"/>
</dbReference>
<keyword evidence="4" id="KW-0408">Iron</keyword>
<gene>
    <name evidence="8" type="ORF">METZ01_LOCUS220755</name>
</gene>
<evidence type="ECO:0000313" key="8">
    <source>
        <dbReference type="EMBL" id="SVB67901.1"/>
    </source>
</evidence>
<keyword evidence="2" id="KW-0949">S-adenosyl-L-methionine</keyword>
<name>A0A382G128_9ZZZZ</name>